<name>A0ABT6Y1A1_ALISE</name>
<dbReference type="InterPro" id="IPR037914">
    <property type="entry name" value="SpoVT-AbrB_sf"/>
</dbReference>
<comment type="caution">
    <text evidence="2">The sequence shown here is derived from an EMBL/GenBank/DDBJ whole genome shotgun (WGS) entry which is preliminary data.</text>
</comment>
<evidence type="ECO:0000313" key="2">
    <source>
        <dbReference type="EMBL" id="MDI9261037.1"/>
    </source>
</evidence>
<dbReference type="SUPFAM" id="SSF89447">
    <property type="entry name" value="AbrB/MazE/MraZ-like"/>
    <property type="match status" value="1"/>
</dbReference>
<dbReference type="Proteomes" id="UP001529245">
    <property type="component" value="Unassembled WGS sequence"/>
</dbReference>
<reference evidence="2 3" key="1">
    <citation type="submission" date="2023-04" db="EMBL/GenBank/DDBJ databases">
        <title>A. sendaiensis sub sp. chiapanensis a novel subspecie with specific adaptation in bacterial cell wall isolated from an active volcano.</title>
        <authorList>
            <person name="Alvarez Gutierrez P.E."/>
            <person name="Ortiz Cortes L.Y."/>
        </authorList>
    </citation>
    <scope>NUCLEOTIDE SEQUENCE [LARGE SCALE GENOMIC DNA]</scope>
    <source>
        <strain evidence="2 3">PA2</strain>
    </source>
</reference>
<dbReference type="PANTHER" id="PTHR40516">
    <property type="entry name" value="ANTITOXIN CHPS-RELATED"/>
    <property type="match status" value="1"/>
</dbReference>
<gene>
    <name evidence="2" type="ORF">QID03_12800</name>
</gene>
<evidence type="ECO:0000259" key="1">
    <source>
        <dbReference type="SMART" id="SM00966"/>
    </source>
</evidence>
<dbReference type="Gene3D" id="2.10.260.10">
    <property type="match status" value="1"/>
</dbReference>
<dbReference type="EMBL" id="JASGCB010000030">
    <property type="protein sequence ID" value="MDI9261037.1"/>
    <property type="molecule type" value="Genomic_DNA"/>
</dbReference>
<dbReference type="PANTHER" id="PTHR40516:SF1">
    <property type="entry name" value="ANTITOXIN CHPS-RELATED"/>
    <property type="match status" value="1"/>
</dbReference>
<dbReference type="SMART" id="SM00966">
    <property type="entry name" value="SpoVT_AbrB"/>
    <property type="match status" value="1"/>
</dbReference>
<dbReference type="GO" id="GO:0003677">
    <property type="term" value="F:DNA binding"/>
    <property type="evidence" value="ECO:0007669"/>
    <property type="project" value="UniProtKB-KW"/>
</dbReference>
<feature type="domain" description="SpoVT-AbrB" evidence="1">
    <location>
        <begin position="10"/>
        <end position="55"/>
    </location>
</feature>
<proteinExistence type="predicted"/>
<dbReference type="RefSeq" id="WP_283204446.1">
    <property type="nucleotide sequence ID" value="NZ_JASGCB010000030.1"/>
</dbReference>
<protein>
    <submittedName>
        <fullName evidence="2">AbrB/MazE/SpoVT family DNA-binding domain-containing protein</fullName>
    </submittedName>
</protein>
<organism evidence="2 3">
    <name type="scientific">Alicyclobacillus sendaiensis PA2</name>
    <dbReference type="NCBI Taxonomy" id="3029425"/>
    <lineage>
        <taxon>Bacteria</taxon>
        <taxon>Bacillati</taxon>
        <taxon>Bacillota</taxon>
        <taxon>Bacilli</taxon>
        <taxon>Bacillales</taxon>
        <taxon>Alicyclobacillaceae</taxon>
        <taxon>Alicyclobacillus</taxon>
    </lineage>
</organism>
<sequence length="81" mass="9218">MSLHVKGRVQKWGNSLGIRIPQVCAENCELFDGATVDIYVQDGNLIIRRHKDTLDELLEKVTPENRHEEIAWGEAMGSEAW</sequence>
<evidence type="ECO:0000313" key="3">
    <source>
        <dbReference type="Proteomes" id="UP001529245"/>
    </source>
</evidence>
<keyword evidence="2" id="KW-0238">DNA-binding</keyword>
<accession>A0ABT6Y1A1</accession>
<dbReference type="InterPro" id="IPR007159">
    <property type="entry name" value="SpoVT-AbrB_dom"/>
</dbReference>
<dbReference type="InterPro" id="IPR039052">
    <property type="entry name" value="Antitox_PemI-like"/>
</dbReference>
<keyword evidence="3" id="KW-1185">Reference proteome</keyword>